<dbReference type="OrthoDB" id="9785345at2"/>
<dbReference type="EMBL" id="WURB01000011">
    <property type="protein sequence ID" value="MXQ12960.1"/>
    <property type="molecule type" value="Genomic_DNA"/>
</dbReference>
<dbReference type="GO" id="GO:0016787">
    <property type="term" value="F:hydrolase activity"/>
    <property type="evidence" value="ECO:0007669"/>
    <property type="project" value="UniProtKB-KW"/>
</dbReference>
<dbReference type="InterPro" id="IPR042047">
    <property type="entry name" value="SleB_dom1"/>
</dbReference>
<gene>
    <name evidence="4" type="ORF">GR328_16135</name>
</gene>
<evidence type="ECO:0000313" key="4">
    <source>
        <dbReference type="EMBL" id="MXQ12960.1"/>
    </source>
</evidence>
<dbReference type="Pfam" id="PF07486">
    <property type="entry name" value="Hydrolase_2"/>
    <property type="match status" value="1"/>
</dbReference>
<accession>A0A7X3MTS8</accession>
<comment type="caution">
    <text evidence="4">The sequence shown here is derived from an EMBL/GenBank/DDBJ whole genome shotgun (WGS) entry which is preliminary data.</text>
</comment>
<feature type="compositionally biased region" description="Basic and acidic residues" evidence="1">
    <location>
        <begin position="87"/>
        <end position="106"/>
    </location>
</feature>
<dbReference type="InterPro" id="IPR011105">
    <property type="entry name" value="Cell_wall_hydrolase_SleB"/>
</dbReference>
<reference evidence="4 5" key="1">
    <citation type="submission" date="2019-12" db="EMBL/GenBank/DDBJ databases">
        <authorList>
            <person name="Yuan C.-G."/>
        </authorList>
    </citation>
    <scope>NUCLEOTIDE SEQUENCE [LARGE SCALE GENOMIC DNA]</scope>
    <source>
        <strain evidence="4 5">KCTC 23863</strain>
    </source>
</reference>
<protein>
    <submittedName>
        <fullName evidence="4">Cell wall hydrolase</fullName>
    </submittedName>
</protein>
<dbReference type="Proteomes" id="UP000436483">
    <property type="component" value="Unassembled WGS sequence"/>
</dbReference>
<evidence type="ECO:0000256" key="1">
    <source>
        <dbReference type="SAM" id="MobiDB-lite"/>
    </source>
</evidence>
<dbReference type="AlphaFoldDB" id="A0A7X3MTS8"/>
<feature type="chain" id="PRO_5031031357" evidence="2">
    <location>
        <begin position="26"/>
        <end position="400"/>
    </location>
</feature>
<sequence>MKWICATTAPWALATGLLISFTASASNDPQTGVSFAARGPLARLAQTDLVPPISMSIAGGRLDFERDVLRFVPRYDLPDDMATTVPPKDDRKADAGPDPVIDRSGKGDPLVAPHVTLSLRASQLRPDLAQAGGSRILFGQDERLLPPTVLMEGELEGPEMDRGFEPWEAPEFTTTRQSVSVQSPAAAAAGSTGAAASLTTPIVKRAVTLSSATPAPMEATPIEIAAAPVSLQSPHFDKGGYGTSLVPKSDEAAAPRYADLIDPDKISKEQRCLAEAVYFEARSEPEEGQAAVAQVVLNRVKSGLYPSTICGVVYQNRHRHLACQFTFACEGKALRITDSTSWERAKRVASAVLEGKTYLADVGGATHYHANYVRPYWARRLKKMDVIGRHIFYKLKPGQT</sequence>
<organism evidence="4 5">
    <name type="scientific">Microvirga makkahensis</name>
    <dbReference type="NCBI Taxonomy" id="1128670"/>
    <lineage>
        <taxon>Bacteria</taxon>
        <taxon>Pseudomonadati</taxon>
        <taxon>Pseudomonadota</taxon>
        <taxon>Alphaproteobacteria</taxon>
        <taxon>Hyphomicrobiales</taxon>
        <taxon>Methylobacteriaceae</taxon>
        <taxon>Microvirga</taxon>
    </lineage>
</organism>
<feature type="signal peptide" evidence="2">
    <location>
        <begin position="1"/>
        <end position="25"/>
    </location>
</feature>
<proteinExistence type="predicted"/>
<feature type="domain" description="Cell wall hydrolase SleB" evidence="3">
    <location>
        <begin position="283"/>
        <end position="393"/>
    </location>
</feature>
<evidence type="ECO:0000313" key="5">
    <source>
        <dbReference type="Proteomes" id="UP000436483"/>
    </source>
</evidence>
<reference evidence="4 5" key="2">
    <citation type="submission" date="2020-01" db="EMBL/GenBank/DDBJ databases">
        <title>Microvirga sp. nov., an arsenate reduction bacterium isolated from Tibet hotspring sediments.</title>
        <authorList>
            <person name="Xian W.-D."/>
            <person name="Li W.-J."/>
        </authorList>
    </citation>
    <scope>NUCLEOTIDE SEQUENCE [LARGE SCALE GENOMIC DNA]</scope>
    <source>
        <strain evidence="4 5">KCTC 23863</strain>
    </source>
</reference>
<feature type="region of interest" description="Disordered" evidence="1">
    <location>
        <begin position="79"/>
        <end position="107"/>
    </location>
</feature>
<dbReference type="Gene3D" id="1.10.10.2520">
    <property type="entry name" value="Cell wall hydrolase SleB, domain 1"/>
    <property type="match status" value="1"/>
</dbReference>
<keyword evidence="4" id="KW-0378">Hydrolase</keyword>
<keyword evidence="5" id="KW-1185">Reference proteome</keyword>
<evidence type="ECO:0000256" key="2">
    <source>
        <dbReference type="SAM" id="SignalP"/>
    </source>
</evidence>
<evidence type="ECO:0000259" key="3">
    <source>
        <dbReference type="Pfam" id="PF07486"/>
    </source>
</evidence>
<name>A0A7X3MTS8_9HYPH</name>
<keyword evidence="2" id="KW-0732">Signal</keyword>